<evidence type="ECO:0000313" key="2">
    <source>
        <dbReference type="Proteomes" id="UP000828390"/>
    </source>
</evidence>
<protein>
    <submittedName>
        <fullName evidence="1">Uncharacterized protein</fullName>
    </submittedName>
</protein>
<evidence type="ECO:0000313" key="1">
    <source>
        <dbReference type="EMBL" id="KAH3714941.1"/>
    </source>
</evidence>
<sequence>MYSKQTICSLAFLCSGEIHHNPGPNSPSSSLHSDYSHYFNDNGLIIMHLDIHSLRLKLDILEVEEHPYDALVLTELG</sequence>
<keyword evidence="2" id="KW-1185">Reference proteome</keyword>
<proteinExistence type="predicted"/>
<comment type="caution">
    <text evidence="1">The sequence shown here is derived from an EMBL/GenBank/DDBJ whole genome shotgun (WGS) entry which is preliminary data.</text>
</comment>
<dbReference type="AlphaFoldDB" id="A0A9D4C0C1"/>
<organism evidence="1 2">
    <name type="scientific">Dreissena polymorpha</name>
    <name type="common">Zebra mussel</name>
    <name type="synonym">Mytilus polymorpha</name>
    <dbReference type="NCBI Taxonomy" id="45954"/>
    <lineage>
        <taxon>Eukaryota</taxon>
        <taxon>Metazoa</taxon>
        <taxon>Spiralia</taxon>
        <taxon>Lophotrochozoa</taxon>
        <taxon>Mollusca</taxon>
        <taxon>Bivalvia</taxon>
        <taxon>Autobranchia</taxon>
        <taxon>Heteroconchia</taxon>
        <taxon>Euheterodonta</taxon>
        <taxon>Imparidentia</taxon>
        <taxon>Neoheterodontei</taxon>
        <taxon>Myida</taxon>
        <taxon>Dreissenoidea</taxon>
        <taxon>Dreissenidae</taxon>
        <taxon>Dreissena</taxon>
    </lineage>
</organism>
<gene>
    <name evidence="1" type="ORF">DPMN_057644</name>
</gene>
<dbReference type="Proteomes" id="UP000828390">
    <property type="component" value="Unassembled WGS sequence"/>
</dbReference>
<accession>A0A9D4C0C1</accession>
<reference evidence="1" key="1">
    <citation type="journal article" date="2019" name="bioRxiv">
        <title>The Genome of the Zebra Mussel, Dreissena polymorpha: A Resource for Invasive Species Research.</title>
        <authorList>
            <person name="McCartney M.A."/>
            <person name="Auch B."/>
            <person name="Kono T."/>
            <person name="Mallez S."/>
            <person name="Zhang Y."/>
            <person name="Obille A."/>
            <person name="Becker A."/>
            <person name="Abrahante J.E."/>
            <person name="Garbe J."/>
            <person name="Badalamenti J.P."/>
            <person name="Herman A."/>
            <person name="Mangelson H."/>
            <person name="Liachko I."/>
            <person name="Sullivan S."/>
            <person name="Sone E.D."/>
            <person name="Koren S."/>
            <person name="Silverstein K.A.T."/>
            <person name="Beckman K.B."/>
            <person name="Gohl D.M."/>
        </authorList>
    </citation>
    <scope>NUCLEOTIDE SEQUENCE</scope>
    <source>
        <strain evidence="1">Duluth1</strain>
        <tissue evidence="1">Whole animal</tissue>
    </source>
</reference>
<name>A0A9D4C0C1_DREPO</name>
<dbReference type="EMBL" id="JAIWYP010000013">
    <property type="protein sequence ID" value="KAH3714941.1"/>
    <property type="molecule type" value="Genomic_DNA"/>
</dbReference>
<reference evidence="1" key="2">
    <citation type="submission" date="2020-11" db="EMBL/GenBank/DDBJ databases">
        <authorList>
            <person name="McCartney M.A."/>
            <person name="Auch B."/>
            <person name="Kono T."/>
            <person name="Mallez S."/>
            <person name="Becker A."/>
            <person name="Gohl D.M."/>
            <person name="Silverstein K.A.T."/>
            <person name="Koren S."/>
            <person name="Bechman K.B."/>
            <person name="Herman A."/>
            <person name="Abrahante J.E."/>
            <person name="Garbe J."/>
        </authorList>
    </citation>
    <scope>NUCLEOTIDE SEQUENCE</scope>
    <source>
        <strain evidence="1">Duluth1</strain>
        <tissue evidence="1">Whole animal</tissue>
    </source>
</reference>